<evidence type="ECO:0000313" key="2">
    <source>
        <dbReference type="Proteomes" id="UP001500604"/>
    </source>
</evidence>
<name>A0ABP8V4H3_9GAMM</name>
<dbReference type="InterPro" id="IPR019639">
    <property type="entry name" value="DUF2505"/>
</dbReference>
<protein>
    <recommendedName>
        <fullName evidence="3">DUF2505 domain-containing protein</fullName>
    </recommendedName>
</protein>
<organism evidence="1 2">
    <name type="scientific">Kistimonas scapharcae</name>
    <dbReference type="NCBI Taxonomy" id="1036133"/>
    <lineage>
        <taxon>Bacteria</taxon>
        <taxon>Pseudomonadati</taxon>
        <taxon>Pseudomonadota</taxon>
        <taxon>Gammaproteobacteria</taxon>
        <taxon>Oceanospirillales</taxon>
        <taxon>Endozoicomonadaceae</taxon>
        <taxon>Kistimonas</taxon>
    </lineage>
</organism>
<dbReference type="EMBL" id="BAABFL010000415">
    <property type="protein sequence ID" value="GAA4650701.1"/>
    <property type="molecule type" value="Genomic_DNA"/>
</dbReference>
<dbReference type="Pfam" id="PF10698">
    <property type="entry name" value="DUF2505"/>
    <property type="match status" value="1"/>
</dbReference>
<sequence length="187" mass="21228">MNLIDIISLKNNLLILTKRTDSTMKVTARHQYTASVEDIYAFFASEKTVNDKYEALGSRKFRIKDLTTGPDTLTIDSRREVPVGDEIPAMLKKFAGEWNRVRQRENWNKNSDGSYSCKLRIDIDGVPVKINGDMTLQPEENGCVNIVEIEINSSVPLVGKALAEFVGQNTEQQMESEYQYIRSTSEK</sequence>
<accession>A0ABP8V4H3</accession>
<dbReference type="Proteomes" id="UP001500604">
    <property type="component" value="Unassembled WGS sequence"/>
</dbReference>
<comment type="caution">
    <text evidence="1">The sequence shown here is derived from an EMBL/GenBank/DDBJ whole genome shotgun (WGS) entry which is preliminary data.</text>
</comment>
<evidence type="ECO:0008006" key="3">
    <source>
        <dbReference type="Google" id="ProtNLM"/>
    </source>
</evidence>
<proteinExistence type="predicted"/>
<evidence type="ECO:0000313" key="1">
    <source>
        <dbReference type="EMBL" id="GAA4650701.1"/>
    </source>
</evidence>
<reference evidence="2" key="1">
    <citation type="journal article" date="2019" name="Int. J. Syst. Evol. Microbiol.">
        <title>The Global Catalogue of Microorganisms (GCM) 10K type strain sequencing project: providing services to taxonomists for standard genome sequencing and annotation.</title>
        <authorList>
            <consortium name="The Broad Institute Genomics Platform"/>
            <consortium name="The Broad Institute Genome Sequencing Center for Infectious Disease"/>
            <person name="Wu L."/>
            <person name="Ma J."/>
        </authorList>
    </citation>
    <scope>NUCLEOTIDE SEQUENCE [LARGE SCALE GENOMIC DNA]</scope>
    <source>
        <strain evidence="2">JCM 17805</strain>
    </source>
</reference>
<keyword evidence="2" id="KW-1185">Reference proteome</keyword>
<dbReference type="RefSeq" id="WP_345196926.1">
    <property type="nucleotide sequence ID" value="NZ_BAABFL010000415.1"/>
</dbReference>
<gene>
    <name evidence="1" type="ORF">GCM10023116_29840</name>
</gene>